<evidence type="ECO:0000313" key="1">
    <source>
        <dbReference type="EMBL" id="GIF92491.1"/>
    </source>
</evidence>
<proteinExistence type="predicted"/>
<name>A0A8J3K3L8_9ACTN</name>
<gene>
    <name evidence="1" type="ORF">Cch02nite_59350</name>
</gene>
<dbReference type="AlphaFoldDB" id="A0A8J3K3L8"/>
<reference evidence="1 2" key="1">
    <citation type="submission" date="2021-01" db="EMBL/GenBank/DDBJ databases">
        <title>Whole genome shotgun sequence of Catellatospora chokoriensis NBRC 107358.</title>
        <authorList>
            <person name="Komaki H."/>
            <person name="Tamura T."/>
        </authorList>
    </citation>
    <scope>NUCLEOTIDE SEQUENCE [LARGE SCALE GENOMIC DNA]</scope>
    <source>
        <strain evidence="1 2">NBRC 107358</strain>
    </source>
</reference>
<organism evidence="1 2">
    <name type="scientific">Catellatospora chokoriensis</name>
    <dbReference type="NCBI Taxonomy" id="310353"/>
    <lineage>
        <taxon>Bacteria</taxon>
        <taxon>Bacillati</taxon>
        <taxon>Actinomycetota</taxon>
        <taxon>Actinomycetes</taxon>
        <taxon>Micromonosporales</taxon>
        <taxon>Micromonosporaceae</taxon>
        <taxon>Catellatospora</taxon>
    </lineage>
</organism>
<keyword evidence="2" id="KW-1185">Reference proteome</keyword>
<protein>
    <submittedName>
        <fullName evidence="1">Uncharacterized protein</fullName>
    </submittedName>
</protein>
<evidence type="ECO:0000313" key="2">
    <source>
        <dbReference type="Proteomes" id="UP000619293"/>
    </source>
</evidence>
<dbReference type="Proteomes" id="UP000619293">
    <property type="component" value="Unassembled WGS sequence"/>
</dbReference>
<sequence length="86" mass="9865">MRLRRDDLELAADSLECLSHEEHLLVGFHIDPSQAEHRHRGRAAGHDTPTRIVHGLVDARWQQAFLYDAGRTCRNNWVMDLPRVAG</sequence>
<dbReference type="EMBL" id="BONG01000046">
    <property type="protein sequence ID" value="GIF92491.1"/>
    <property type="molecule type" value="Genomic_DNA"/>
</dbReference>
<accession>A0A8J3K3L8</accession>
<comment type="caution">
    <text evidence="1">The sequence shown here is derived from an EMBL/GenBank/DDBJ whole genome shotgun (WGS) entry which is preliminary data.</text>
</comment>